<feature type="region of interest" description="Disordered" evidence="1">
    <location>
        <begin position="809"/>
        <end position="829"/>
    </location>
</feature>
<organism evidence="3 4">
    <name type="scientific">Babesia divergens</name>
    <dbReference type="NCBI Taxonomy" id="32595"/>
    <lineage>
        <taxon>Eukaryota</taxon>
        <taxon>Sar</taxon>
        <taxon>Alveolata</taxon>
        <taxon>Apicomplexa</taxon>
        <taxon>Aconoidasida</taxon>
        <taxon>Piroplasmida</taxon>
        <taxon>Babesiidae</taxon>
        <taxon>Babesia</taxon>
    </lineage>
</organism>
<dbReference type="PROSITE" id="PS51444">
    <property type="entry name" value="FH2"/>
    <property type="match status" value="1"/>
</dbReference>
<dbReference type="Gene3D" id="1.25.40.10">
    <property type="entry name" value="Tetratricopeptide repeat domain"/>
    <property type="match status" value="1"/>
</dbReference>
<gene>
    <name evidence="3" type="ORF">X943_000606</name>
</gene>
<feature type="region of interest" description="Disordered" evidence="1">
    <location>
        <begin position="632"/>
        <end position="702"/>
    </location>
</feature>
<feature type="compositionally biased region" description="Basic and acidic residues" evidence="1">
    <location>
        <begin position="414"/>
        <end position="433"/>
    </location>
</feature>
<dbReference type="SUPFAM" id="SSF101447">
    <property type="entry name" value="Formin homology 2 domain (FH2 domain)"/>
    <property type="match status" value="1"/>
</dbReference>
<dbReference type="Proteomes" id="UP001195914">
    <property type="component" value="Unassembled WGS sequence"/>
</dbReference>
<evidence type="ECO:0000313" key="3">
    <source>
        <dbReference type="EMBL" id="KAK1938363.1"/>
    </source>
</evidence>
<sequence>MEYVDYENLTEEEIAGMENVTVISKVSDLPMSGSSNISPYALGMSVRIDLEKRRRTTQTENERHMMLGNTLMDSRGKFGASDKVMEAANILRKLESNCGSVVYREALATRMQLRKMALKNFSAQNYSDALLQAHYSLMLAKKFHMEVSKTPLSGEMAMELLILSKCYAQVNRLDAGRPHLMELKFLVEQTLVHLSGSNGGTEPTKLPVSAPQTIINCDAKVFPSIVYTLGEIMTMYDMHDEAEVFFSKYLSLFEREFGQDSLHLSDAINSVCIYLLRSRQHMKALPLAVKALEIQKKHFGDYTSENPDSRVAEGYCNVGIIYRMVGNPIDALHNFLIAIDMKMRILQDRTHPQVQDIFLSIGCCQHMLGNFHAAASIYREVYITRCDSLGATHPSTIAVKHLLEDLDRDIQLEAKDGQPNYEDNKRANSKDDGVPASIKALGADMGHDISEKPKDAPSVAMNRIQALYTNKTKHFTMPSTSIMQTNDCLLPHKQILELSKQISLQYTCKRLPIINVPRMARGRLYMNDGQPVMECNQDAADLLLEWDFMPPEVTADGDVVGSDPKLPGDVHLFIPIVEGDDPVKGFYDKPLFVPNPGLFHTYKRFKVTYDFNVTDDASDVVVPLSTVTPRTVKDRSVSILERSENHAEPEIKDSPPETVKAQPPPPKAPSAKGAPILPKKAAPAPPPVESTGTDSPKDDAAIVPKKAVTIVKEVTDPANPQERSQSSVPKDVVVSKATTPKAVEKPKEPEAVAVSLGELLQKKANMAPNSRNAKFLAKIGNLAKIVVKPNLIGIPKNTGISKVKVPAPVVKASPPSSDTESNDPTDVSDIDDEEFVRVPFRISPSPVVMATLVEVPPIMGSLPLDLKSINDPLPMDILKKVRAIKPHKEDGKPSRCMLINQDGAPLALVPWQIDMISLTLAKSCLSLELIEKYAVSDPPKDKSVDPAKESHIAEYRKLLAGEGLHDLGFANIIAGIANQSLTSEGSLASGLKIDVPASVLANLKKQAEELEKKSTEETAKAAAPGMPKVVPILKKAPPAMKKGAPKGLPPPAMKKGLPTKVRASGSASLIDNARVRRFFWDPIFGDDAKGTLFACPKGMPNVEKPDIEEAFAKAVPKAKVSVSTKPKAINLLPDSKRAYNMNIGLSKFSKYTFKELKDAVMGLDPTILNVEATESLLTLAPTVEEANIVQEYVNSGGDLSVVDRPEQFVAVISSIPMLKQRLEAHHVALTFKEHFQEIITPLERIMDGCESVIASTKLNVLSNIILKIGNTLNEGDPRKGNAEGFKPTTYTKLNEFRTTTKPTKTLLQYICDIAAKDDETVLELYSELRACEECAKIDITVLEGNIGKFKNDIQKVKNVIAGAERIKDPTDEFVHIMKDFVKDAEPKVAFVQDQHKEVMSLFRETTKYMGYPEKEIDKVRVDELFRHIWGFAKSVEVARKVRLEAIEKEHRQQLAERRKKEQAIARKSMLRTSIAPTNITATPKMVDDMKNTVKMLS</sequence>
<dbReference type="InterPro" id="IPR015425">
    <property type="entry name" value="FH2_Formin"/>
</dbReference>
<feature type="domain" description="FH2" evidence="2">
    <location>
        <begin position="1065"/>
        <end position="1461"/>
    </location>
</feature>
<accession>A0AAD9LIW6</accession>
<dbReference type="SMART" id="SM00498">
    <property type="entry name" value="FH2"/>
    <property type="match status" value="1"/>
</dbReference>
<feature type="compositionally biased region" description="Basic and acidic residues" evidence="1">
    <location>
        <begin position="632"/>
        <end position="655"/>
    </location>
</feature>
<comment type="caution">
    <text evidence="3">The sequence shown here is derived from an EMBL/GenBank/DDBJ whole genome shotgun (WGS) entry which is preliminary data.</text>
</comment>
<dbReference type="EMBL" id="JAHBMH010000024">
    <property type="protein sequence ID" value="KAK1938363.1"/>
    <property type="molecule type" value="Genomic_DNA"/>
</dbReference>
<keyword evidence="4" id="KW-1185">Reference proteome</keyword>
<protein>
    <submittedName>
        <fullName evidence="3">Formin homology 2 domain containing protein</fullName>
    </submittedName>
</protein>
<name>A0AAD9LIW6_BABDI</name>
<dbReference type="Gene3D" id="1.20.58.2220">
    <property type="entry name" value="Formin, FH2 domain"/>
    <property type="match status" value="1"/>
</dbReference>
<feature type="compositionally biased region" description="Acidic residues" evidence="1">
    <location>
        <begin position="820"/>
        <end position="829"/>
    </location>
</feature>
<evidence type="ECO:0000256" key="1">
    <source>
        <dbReference type="SAM" id="MobiDB-lite"/>
    </source>
</evidence>
<feature type="region of interest" description="Disordered" evidence="1">
    <location>
        <begin position="414"/>
        <end position="435"/>
    </location>
</feature>
<evidence type="ECO:0000259" key="2">
    <source>
        <dbReference type="PROSITE" id="PS51444"/>
    </source>
</evidence>
<proteinExistence type="predicted"/>
<dbReference type="InterPro" id="IPR051425">
    <property type="entry name" value="Formin_Homology"/>
</dbReference>
<dbReference type="SUPFAM" id="SSF48452">
    <property type="entry name" value="TPR-like"/>
    <property type="match status" value="1"/>
</dbReference>
<evidence type="ECO:0000313" key="4">
    <source>
        <dbReference type="Proteomes" id="UP001195914"/>
    </source>
</evidence>
<dbReference type="Pfam" id="PF02181">
    <property type="entry name" value="FH2"/>
    <property type="match status" value="1"/>
</dbReference>
<dbReference type="PANTHER" id="PTHR45725">
    <property type="entry name" value="FORMIN HOMOLOGY 2 FAMILY MEMBER"/>
    <property type="match status" value="1"/>
</dbReference>
<dbReference type="InterPro" id="IPR011990">
    <property type="entry name" value="TPR-like_helical_dom_sf"/>
</dbReference>
<feature type="region of interest" description="Disordered" evidence="1">
    <location>
        <begin position="1039"/>
        <end position="1059"/>
    </location>
</feature>
<dbReference type="PANTHER" id="PTHR45725:SF1">
    <property type="entry name" value="DISHEVELLED ASSOCIATED ACTIVATOR OF MORPHOGENESIS, ISOFORM D"/>
    <property type="match status" value="1"/>
</dbReference>
<dbReference type="InterPro" id="IPR042201">
    <property type="entry name" value="FH2_Formin_sf"/>
</dbReference>
<reference evidence="3" key="1">
    <citation type="journal article" date="2014" name="Nucleic Acids Res.">
        <title>The evolutionary dynamics of variant antigen genes in Babesia reveal a history of genomic innovation underlying host-parasite interaction.</title>
        <authorList>
            <person name="Jackson A.P."/>
            <person name="Otto T.D."/>
            <person name="Darby A."/>
            <person name="Ramaprasad A."/>
            <person name="Xia D."/>
            <person name="Echaide I.E."/>
            <person name="Farber M."/>
            <person name="Gahlot S."/>
            <person name="Gamble J."/>
            <person name="Gupta D."/>
            <person name="Gupta Y."/>
            <person name="Jackson L."/>
            <person name="Malandrin L."/>
            <person name="Malas T.B."/>
            <person name="Moussa E."/>
            <person name="Nair M."/>
            <person name="Reid A.J."/>
            <person name="Sanders M."/>
            <person name="Sharma J."/>
            <person name="Tracey A."/>
            <person name="Quail M.A."/>
            <person name="Weir W."/>
            <person name="Wastling J.M."/>
            <person name="Hall N."/>
            <person name="Willadsen P."/>
            <person name="Lingelbach K."/>
            <person name="Shiels B."/>
            <person name="Tait A."/>
            <person name="Berriman M."/>
            <person name="Allred D.R."/>
            <person name="Pain A."/>
        </authorList>
    </citation>
    <scope>NUCLEOTIDE SEQUENCE</scope>
    <source>
        <strain evidence="3">1802A</strain>
    </source>
</reference>
<reference evidence="3" key="2">
    <citation type="submission" date="2021-05" db="EMBL/GenBank/DDBJ databases">
        <authorList>
            <person name="Pain A."/>
        </authorList>
    </citation>
    <scope>NUCLEOTIDE SEQUENCE</scope>
    <source>
        <strain evidence="3">1802A</strain>
    </source>
</reference>
<feature type="compositionally biased region" description="Low complexity" evidence="1">
    <location>
        <begin position="669"/>
        <end position="682"/>
    </location>
</feature>